<dbReference type="GO" id="GO:0071555">
    <property type="term" value="P:cell wall organization"/>
    <property type="evidence" value="ECO:0007669"/>
    <property type="project" value="UniProtKB-KW"/>
</dbReference>
<protein>
    <recommendedName>
        <fullName evidence="14">Peptidase S11 D-alanyl-D-alanine carboxypeptidase A N-terminal domain-containing protein</fullName>
    </recommendedName>
</protein>
<dbReference type="EMBL" id="PFAR01000024">
    <property type="protein sequence ID" value="PIR93204.1"/>
    <property type="molecule type" value="Genomic_DNA"/>
</dbReference>
<dbReference type="InterPro" id="IPR001967">
    <property type="entry name" value="Peptidase_S11_N"/>
</dbReference>
<dbReference type="Pfam" id="PF03330">
    <property type="entry name" value="DPBB_1"/>
    <property type="match status" value="1"/>
</dbReference>
<dbReference type="InterPro" id="IPR036908">
    <property type="entry name" value="RlpA-like_sf"/>
</dbReference>
<keyword evidence="6" id="KW-0961">Cell wall biogenesis/degradation</keyword>
<dbReference type="GO" id="GO:0008360">
    <property type="term" value="P:regulation of cell shape"/>
    <property type="evidence" value="ECO:0007669"/>
    <property type="project" value="UniProtKB-KW"/>
</dbReference>
<dbReference type="Pfam" id="PF00768">
    <property type="entry name" value="Peptidase_S11"/>
    <property type="match status" value="1"/>
</dbReference>
<dbReference type="InterPro" id="IPR009009">
    <property type="entry name" value="RlpA-like_DPBB"/>
</dbReference>
<feature type="binding site" evidence="8">
    <location>
        <position position="479"/>
    </location>
    <ligand>
        <name>substrate</name>
    </ligand>
</feature>
<evidence type="ECO:0000256" key="3">
    <source>
        <dbReference type="ARBA" id="ARBA00022801"/>
    </source>
</evidence>
<feature type="active site" description="Acyl-ester intermediate" evidence="7">
    <location>
        <position position="309"/>
    </location>
</feature>
<feature type="active site" evidence="7">
    <location>
        <position position="373"/>
    </location>
</feature>
<gene>
    <name evidence="12" type="ORF">COT99_01950</name>
</gene>
<dbReference type="GO" id="GO:0009252">
    <property type="term" value="P:peptidoglycan biosynthetic process"/>
    <property type="evidence" value="ECO:0007669"/>
    <property type="project" value="UniProtKB-KW"/>
</dbReference>
<dbReference type="Gene3D" id="2.40.40.10">
    <property type="entry name" value="RlpA-like domain"/>
    <property type="match status" value="1"/>
</dbReference>
<comment type="caution">
    <text evidence="12">The sequence shown here is derived from an EMBL/GenBank/DDBJ whole genome shotgun (WGS) entry which is preliminary data.</text>
</comment>
<proteinExistence type="inferred from homology"/>
<evidence type="ECO:0000256" key="5">
    <source>
        <dbReference type="ARBA" id="ARBA00022984"/>
    </source>
</evidence>
<evidence type="ECO:0000256" key="2">
    <source>
        <dbReference type="ARBA" id="ARBA00022729"/>
    </source>
</evidence>
<dbReference type="Proteomes" id="UP000228626">
    <property type="component" value="Unassembled WGS sequence"/>
</dbReference>
<evidence type="ECO:0000256" key="6">
    <source>
        <dbReference type="ARBA" id="ARBA00023316"/>
    </source>
</evidence>
<dbReference type="CDD" id="cd22268">
    <property type="entry name" value="DPBB_RlpA-like"/>
    <property type="match status" value="1"/>
</dbReference>
<comment type="similarity">
    <text evidence="1 9">Belongs to the peptidase S11 family.</text>
</comment>
<dbReference type="InterPro" id="IPR018044">
    <property type="entry name" value="Peptidase_S11"/>
</dbReference>
<feature type="domain" description="RlpA-like protein double-psi beta-barrel" evidence="11">
    <location>
        <begin position="191"/>
        <end position="252"/>
    </location>
</feature>
<dbReference type="PANTHER" id="PTHR34183">
    <property type="entry name" value="ENDOLYTIC PEPTIDOGLYCAN TRANSGLYCOSYLASE RLPA"/>
    <property type="match status" value="1"/>
</dbReference>
<evidence type="ECO:0000259" key="11">
    <source>
        <dbReference type="Pfam" id="PF03330"/>
    </source>
</evidence>
<keyword evidence="4" id="KW-0133">Cell shape</keyword>
<evidence type="ECO:0000256" key="4">
    <source>
        <dbReference type="ARBA" id="ARBA00022960"/>
    </source>
</evidence>
<sequence length="535" mass="60363">MVKTRLNQVAKIIILTVAASFFILTGYASAEEGGVATKLYFIRLDKETIAKGYTVSAFEEKIKLSLVPEVLNKDTGVDVMELHEPIIEPWQFDRISEVYQFEFRNKAAYDNHKPFIIQLKYNSDDNNLKQVYYYDKNFNFWRALPTRDYPGEKMARAYIHLPFARVAVFSNPEVMAAGRASWYGYKGGDFAASPDFPKGSRLRVTNLENNKFVDVEINDWGPDRSIHPDRVVDLDKAAFKKIAGLGGGIINVIVEPIYIPEERGRVLGVKISNITDLPEVEAKAALVADAVSGEPIFFKNSTTTLPLASLTKVITASVFLDTNPDFAKVVAYQDEDEQRTWDHVDQYDSARLRLKDGDQLTVQDIFLSTLMASTNNTAETLVRISGLPRDEFIKRMNDKVRGWGAESTVFIEPTGLAPENVSTVQDYVIISREALRHPKMLEATTLKEYKFETLKEKKKFQVRSTNSLLYDDFYVTGGKTGYLDEAGYCLMTKIKSGDKELVGVLFGAEERAQSFDEMGDLLKYASRKISHEPAN</sequence>
<dbReference type="InterPro" id="IPR012338">
    <property type="entry name" value="Beta-lactam/transpept-like"/>
</dbReference>
<dbReference type="AlphaFoldDB" id="A0A2H0V291"/>
<dbReference type="Gene3D" id="3.40.710.10">
    <property type="entry name" value="DD-peptidase/beta-lactamase superfamily"/>
    <property type="match status" value="1"/>
</dbReference>
<keyword evidence="2" id="KW-0732">Signal</keyword>
<keyword evidence="3" id="KW-0378">Hydrolase</keyword>
<organism evidence="12 13">
    <name type="scientific">Candidatus Falkowbacteria bacterium CG10_big_fil_rev_8_21_14_0_10_43_10</name>
    <dbReference type="NCBI Taxonomy" id="1974567"/>
    <lineage>
        <taxon>Bacteria</taxon>
        <taxon>Candidatus Falkowiibacteriota</taxon>
    </lineage>
</organism>
<dbReference type="PANTHER" id="PTHR34183:SF1">
    <property type="entry name" value="ENDOLYTIC PEPTIDOGLYCAN TRANSGLYCOSYLASE RLPA"/>
    <property type="match status" value="1"/>
</dbReference>
<dbReference type="PRINTS" id="PR00725">
    <property type="entry name" value="DADACBPTASE1"/>
</dbReference>
<feature type="domain" description="Peptidase S11 D-alanyl-D-alanine carboxypeptidase A N-terminal" evidence="10">
    <location>
        <begin position="275"/>
        <end position="509"/>
    </location>
</feature>
<evidence type="ECO:0000313" key="12">
    <source>
        <dbReference type="EMBL" id="PIR93204.1"/>
    </source>
</evidence>
<reference evidence="13" key="1">
    <citation type="submission" date="2017-09" db="EMBL/GenBank/DDBJ databases">
        <title>Depth-based differentiation of microbial function through sediment-hosted aquifers and enrichment of novel symbionts in the deep terrestrial subsurface.</title>
        <authorList>
            <person name="Probst A.J."/>
            <person name="Ladd B."/>
            <person name="Jarett J.K."/>
            <person name="Geller-Mcgrath D.E."/>
            <person name="Sieber C.M.K."/>
            <person name="Emerson J.B."/>
            <person name="Anantharaman K."/>
            <person name="Thomas B.C."/>
            <person name="Malmstrom R."/>
            <person name="Stieglmeier M."/>
            <person name="Klingl A."/>
            <person name="Woyke T."/>
            <person name="Ryan C.M."/>
            <person name="Banfield J.F."/>
        </authorList>
    </citation>
    <scope>NUCLEOTIDE SEQUENCE [LARGE SCALE GENOMIC DNA]</scope>
</reference>
<feature type="active site" description="Proton acceptor" evidence="7">
    <location>
        <position position="312"/>
    </location>
</feature>
<evidence type="ECO:0000259" key="10">
    <source>
        <dbReference type="Pfam" id="PF00768"/>
    </source>
</evidence>
<evidence type="ECO:0000313" key="13">
    <source>
        <dbReference type="Proteomes" id="UP000228626"/>
    </source>
</evidence>
<evidence type="ECO:0000256" key="9">
    <source>
        <dbReference type="RuleBase" id="RU004016"/>
    </source>
</evidence>
<name>A0A2H0V291_9BACT</name>
<dbReference type="SUPFAM" id="SSF56601">
    <property type="entry name" value="beta-lactamase/transpeptidase-like"/>
    <property type="match status" value="1"/>
</dbReference>
<accession>A0A2H0V291</accession>
<dbReference type="GO" id="GO:0009002">
    <property type="term" value="F:serine-type D-Ala-D-Ala carboxypeptidase activity"/>
    <property type="evidence" value="ECO:0007669"/>
    <property type="project" value="InterPro"/>
</dbReference>
<evidence type="ECO:0000256" key="1">
    <source>
        <dbReference type="ARBA" id="ARBA00007164"/>
    </source>
</evidence>
<keyword evidence="5" id="KW-0573">Peptidoglycan synthesis</keyword>
<evidence type="ECO:0000256" key="8">
    <source>
        <dbReference type="PIRSR" id="PIRSR618044-2"/>
    </source>
</evidence>
<evidence type="ECO:0008006" key="14">
    <source>
        <dbReference type="Google" id="ProtNLM"/>
    </source>
</evidence>
<dbReference type="SUPFAM" id="SSF50685">
    <property type="entry name" value="Barwin-like endoglucanases"/>
    <property type="match status" value="1"/>
</dbReference>
<evidence type="ECO:0000256" key="7">
    <source>
        <dbReference type="PIRSR" id="PIRSR618044-1"/>
    </source>
</evidence>
<dbReference type="GO" id="GO:0006508">
    <property type="term" value="P:proteolysis"/>
    <property type="evidence" value="ECO:0007669"/>
    <property type="project" value="InterPro"/>
</dbReference>